<organism evidence="1 2">
    <name type="scientific">Burkholderia singularis</name>
    <dbReference type="NCBI Taxonomy" id="1503053"/>
    <lineage>
        <taxon>Bacteria</taxon>
        <taxon>Pseudomonadati</taxon>
        <taxon>Pseudomonadota</taxon>
        <taxon>Betaproteobacteria</taxon>
        <taxon>Burkholderiales</taxon>
        <taxon>Burkholderiaceae</taxon>
        <taxon>Burkholderia</taxon>
        <taxon>pseudomallei group</taxon>
    </lineage>
</organism>
<dbReference type="SUPFAM" id="SSF69279">
    <property type="entry name" value="Phage tail proteins"/>
    <property type="match status" value="1"/>
</dbReference>
<accession>A0A238H7X1</accession>
<name>A0A238H7X1_9BURK</name>
<proteinExistence type="predicted"/>
<reference evidence="1 2" key="1">
    <citation type="submission" date="2017-04" db="EMBL/GenBank/DDBJ databases">
        <authorList>
            <person name="Afonso C.L."/>
            <person name="Miller P.J."/>
            <person name="Scott M.A."/>
            <person name="Spackman E."/>
            <person name="Goraichik I."/>
            <person name="Dimitrov K.M."/>
            <person name="Suarez D.L."/>
            <person name="Swayne D.E."/>
        </authorList>
    </citation>
    <scope>NUCLEOTIDE SEQUENCE [LARGE SCALE GENOMIC DNA]</scope>
    <source>
        <strain evidence="1">LMG 28154</strain>
    </source>
</reference>
<evidence type="ECO:0000313" key="1">
    <source>
        <dbReference type="EMBL" id="SMG01541.1"/>
    </source>
</evidence>
<protein>
    <recommendedName>
        <fullName evidence="3">Phage protein D</fullName>
    </recommendedName>
</protein>
<evidence type="ECO:0000313" key="2">
    <source>
        <dbReference type="Proteomes" id="UP000198460"/>
    </source>
</evidence>
<dbReference type="AlphaFoldDB" id="A0A238H7X1"/>
<dbReference type="RefSeq" id="WP_089341368.1">
    <property type="nucleotide sequence ID" value="NZ_FXAN01000075.1"/>
</dbReference>
<dbReference type="Proteomes" id="UP000198460">
    <property type="component" value="Unassembled WGS sequence"/>
</dbReference>
<gene>
    <name evidence="1" type="ORF">BSIN_4421</name>
</gene>
<sequence length="375" mass="40012">MNRGFYLSLMMGGFRASPVPQAVIDALVSVQVSTTVGNQGGFQLKFTWSKAGPLAQLHANGFFDPRQRVIIAVTVNGATEVLMDGVVTKQDLTPSNAAGKATLTITGLDLSALMDLIDLTGIPYPAMPMFVIVELILAKYAVLGVVPLALPPLLALIQNPIERFMKQDGTDYRYVTKLASDVGAVFYLDPGPTPGASLAYWGPDLTKLVGGTQSALSIDFDGTTTIDSLNFSYDGTLATNYMVTIIEQNSQIPIPIPIPSIDLLKASQAAHAPTPLKFTQLKPVANQDPIGAALAALGKLFESTDVASASGQLDVLRYGRVFKARQLCAVRGGGQYYDGLYYVKSVTHEIKRGEYKQNFTLARGGTGSSVSRVSV</sequence>
<evidence type="ECO:0008006" key="3">
    <source>
        <dbReference type="Google" id="ProtNLM"/>
    </source>
</evidence>
<dbReference type="EMBL" id="FXAN01000075">
    <property type="protein sequence ID" value="SMG01541.1"/>
    <property type="molecule type" value="Genomic_DNA"/>
</dbReference>